<dbReference type="OrthoDB" id="90621at2"/>
<dbReference type="InterPro" id="IPR013425">
    <property type="entry name" value="Autotrns_rpt"/>
</dbReference>
<dbReference type="PANTHER" id="PTHR35037">
    <property type="entry name" value="C-TERMINAL REGION OF AIDA-LIKE PROTEIN"/>
    <property type="match status" value="1"/>
</dbReference>
<dbReference type="NCBIfam" id="TIGR04393">
    <property type="entry name" value="rpt_T5SS_PEPC"/>
    <property type="match status" value="8"/>
</dbReference>
<name>A0A178IEX1_9BACT</name>
<dbReference type="InterPro" id="IPR051551">
    <property type="entry name" value="Autotransporter_adhesion"/>
</dbReference>
<dbReference type="InterPro" id="IPR004899">
    <property type="entry name" value="Pertactin_central"/>
</dbReference>
<dbReference type="Proteomes" id="UP000078486">
    <property type="component" value="Unassembled WGS sequence"/>
</dbReference>
<proteinExistence type="predicted"/>
<dbReference type="Gene3D" id="2.40.128.130">
    <property type="entry name" value="Autotransporter beta-domain"/>
    <property type="match status" value="1"/>
</dbReference>
<dbReference type="InterPro" id="IPR036709">
    <property type="entry name" value="Autotransporte_beta_dom_sf"/>
</dbReference>
<dbReference type="InterPro" id="IPR011050">
    <property type="entry name" value="Pectin_lyase_fold/virulence"/>
</dbReference>
<dbReference type="Gene3D" id="2.160.20.20">
    <property type="match status" value="1"/>
</dbReference>
<sequence length="1696" mass="167798">MHLPKSLTLAAALLASTFALAPSALAQNRYWTGSNGNANWFEAGNWSPSMPAAGNNVYIDSGSYGTNPTPILNTGSVSLGGISVGTDTGGGALTVAGTSALTNTGQSRIGRGAGNDGSVTVSGSALWRMDSSLSVGENAGGMLDISDSGSVAVGTTLNIGRYAAATGSGTVKVGGSASLSVGTNMTVGEAGAGALSVGEAAVVTVSNNVIIGSAAGATGTATISGSGHLNVVSGTLIVGASGQSQGSLVIKDSGTVTNGGAAIIARDASSSGSVTVGDNARWTSSGTIIVGSHGTASLTIKDNAAVKSLSHVYIADWTDSQSSLAVTGSASLEAVGDIRVGMRGTGSLTLSGSAIVTGNRAYIGYSAVALGGAVVGGSARWDTTGLMSIGNSGTGMLTLADEAAVTAGNIVLGAVEGALGIATVGGTATFSTSGSLVVGALGSGTLAIKDSGTVISGDVVITATTGASGFVSVSGDARWQINGNLEVAPFDSGTLEIGDTARVAVTGNAYLGRNASSSGVVTVGGTSLLTVDGALVVGASGTGTLTIGDSGAVISGSASIAAGTGASGFVSVTDDARWQINGDLQVGNRSSGTLAIGANGQVAATGVVSIGLGNATGDGTLLVGGSAFFSSGGDLVLGANSDSRGTLEISESGTVVTAGLATIGYQQRAVGEVTVSDNALWRAGNIRVGGQGPGTLVISDSAAVSSDGYIYIANNTNAQGSIAIGDDARMAAGGDLRVGVGATSSGTLTVADRAIVTSNRSYIAYGGTSSGAVFIGDTARWETADLFTVGYGVGGSGTLAVTGSAFVSSGSDFTLGASAGGSGDVTVGETATLLVGGMLTVGSQGTGNLVIRDHATVTTGAAIITATTGASGFVSVGNEAAWQINGDLEVASRASGTLEINDTSRVSVVGNAHLGRNGSSAGVATVGGSSALTVGGTLFVGTSGTGSLLVKDSGTVVSDFSRIANGSASDGEVTVSGSARWHTISDLQVGVATTAAVPGTLIVTGNAVVSSGSTASIGNNTNSGGFVAVDENGRFDVAGLLQIGLRGTGTLALSGSAAATSGLANIGREGAGVGTAIVGDDARWDVAGQLTIGYSGTGVLVIEDSAIVTSASTVLAYGATGAGTLVLKGGILETGAIQRRSTAATTAAIIEMNGGTLRATAASADFFANIGDIAINATGIAPGASAFIFDTNGFEVTATNSFSYNGANDSVALEKTGAGTLTLAASNAYNGATLVTAGVLKAGSVGAITNSSRVTVAPGAALDLGGFMQFLKKLENNGEVRFGTTAATVGRTLTLLGDLSGTGTYAMSVDLTRQVSDSITVTGSATGSHVLQLKNYGGAASPNTSLTVLELANGGDAEFTSNDVDGGMGSYALTSGTDSSTGAVTYSLAATGNPSRAAGAILGTAGSLGTEWHYSLDSLRSRFGEIRAMKKPRKAATSTWYRATAYHLDTDVGLTGLPFDQDTYGVTAGLDRTIPSAASQLILGAFFTVNRTDRHYDNHGDGDTNDYGGGLYLTWLHESGWFADIVLKGNQYKNGFDVLADDGTATSADYSNVAAGFSVEFGRKVSFGRLWLEPGVQIASAWLGGGDYDTSTGIHVEIDRSSATQYRGQVRFGVDAGPCWHPYARLGAVRSENSGGLVHTAEGSWATQFAGWRFEAGAGLAFNVNSDSQLYFDYEYNKADHYERPWAVSLGYRRLW</sequence>
<evidence type="ECO:0000256" key="1">
    <source>
        <dbReference type="ARBA" id="ARBA00022729"/>
    </source>
</evidence>
<dbReference type="EMBL" id="LRRQ01000127">
    <property type="protein sequence ID" value="OAM88554.1"/>
    <property type="molecule type" value="Genomic_DNA"/>
</dbReference>
<dbReference type="SUPFAM" id="SSF51126">
    <property type="entry name" value="Pectin lyase-like"/>
    <property type="match status" value="2"/>
</dbReference>
<dbReference type="RefSeq" id="WP_068771504.1">
    <property type="nucleotide sequence ID" value="NZ_CP109796.1"/>
</dbReference>
<evidence type="ECO:0000313" key="4">
    <source>
        <dbReference type="EMBL" id="OAM88554.1"/>
    </source>
</evidence>
<dbReference type="STRING" id="1184151.AW736_17130"/>
<keyword evidence="1 2" id="KW-0732">Signal</keyword>
<dbReference type="PANTHER" id="PTHR35037:SF7">
    <property type="entry name" value="AUTOTRANSPORTER"/>
    <property type="match status" value="1"/>
</dbReference>
<dbReference type="NCBIfam" id="TIGR01414">
    <property type="entry name" value="autotrans_barl"/>
    <property type="match status" value="1"/>
</dbReference>
<gene>
    <name evidence="4" type="ORF">AW736_17130</name>
</gene>
<comment type="caution">
    <text evidence="4">The sequence shown here is derived from an EMBL/GenBank/DDBJ whole genome shotgun (WGS) entry which is preliminary data.</text>
</comment>
<dbReference type="GO" id="GO:0019867">
    <property type="term" value="C:outer membrane"/>
    <property type="evidence" value="ECO:0007669"/>
    <property type="project" value="InterPro"/>
</dbReference>
<evidence type="ECO:0000259" key="3">
    <source>
        <dbReference type="PROSITE" id="PS51208"/>
    </source>
</evidence>
<dbReference type="InterPro" id="IPR005546">
    <property type="entry name" value="Autotransporte_beta"/>
</dbReference>
<dbReference type="Pfam" id="PF12951">
    <property type="entry name" value="PATR"/>
    <property type="match status" value="1"/>
</dbReference>
<dbReference type="Pfam" id="PF03212">
    <property type="entry name" value="Pertactin"/>
    <property type="match status" value="1"/>
</dbReference>
<feature type="domain" description="Autotransporter" evidence="3">
    <location>
        <begin position="1432"/>
        <end position="1696"/>
    </location>
</feature>
<feature type="signal peptide" evidence="2">
    <location>
        <begin position="1"/>
        <end position="21"/>
    </location>
</feature>
<dbReference type="InterPro" id="IPR012332">
    <property type="entry name" value="Autotransporter_pectin_lyase_C"/>
</dbReference>
<evidence type="ECO:0000313" key="5">
    <source>
        <dbReference type="Proteomes" id="UP000078486"/>
    </source>
</evidence>
<organism evidence="4 5">
    <name type="scientific">Termitidicoccus mucosus</name>
    <dbReference type="NCBI Taxonomy" id="1184151"/>
    <lineage>
        <taxon>Bacteria</taxon>
        <taxon>Pseudomonadati</taxon>
        <taxon>Verrucomicrobiota</taxon>
        <taxon>Opitutia</taxon>
        <taxon>Opitutales</taxon>
        <taxon>Opitutaceae</taxon>
        <taxon>Termitidicoccus</taxon>
    </lineage>
</organism>
<dbReference type="PROSITE" id="PS51208">
    <property type="entry name" value="AUTOTRANSPORTER"/>
    <property type="match status" value="1"/>
</dbReference>
<dbReference type="InterPro" id="IPR006315">
    <property type="entry name" value="OM_autotransptr_brl_dom"/>
</dbReference>
<dbReference type="SMART" id="SM00869">
    <property type="entry name" value="Autotransporter"/>
    <property type="match status" value="1"/>
</dbReference>
<dbReference type="InterPro" id="IPR003991">
    <property type="entry name" value="Pertactin_virulence_factor"/>
</dbReference>
<dbReference type="SUPFAM" id="SSF103515">
    <property type="entry name" value="Autotransporter"/>
    <property type="match status" value="1"/>
</dbReference>
<reference evidence="4 5" key="1">
    <citation type="submission" date="2016-01" db="EMBL/GenBank/DDBJ databases">
        <title>High potential of lignocellulose degradation of a new Verrucomicrobia species.</title>
        <authorList>
            <person name="Wang Y."/>
            <person name="Shi Y."/>
            <person name="Qiu Z."/>
            <person name="Liu S."/>
            <person name="Yang H."/>
        </authorList>
    </citation>
    <scope>NUCLEOTIDE SEQUENCE [LARGE SCALE GENOMIC DNA]</scope>
    <source>
        <strain evidence="4 5">TSB47</strain>
    </source>
</reference>
<feature type="chain" id="PRO_5008088740" description="Autotransporter domain-containing protein" evidence="2">
    <location>
        <begin position="22"/>
        <end position="1696"/>
    </location>
</feature>
<keyword evidence="5" id="KW-1185">Reference proteome</keyword>
<accession>A0A178IEX1</accession>
<evidence type="ECO:0000256" key="2">
    <source>
        <dbReference type="SAM" id="SignalP"/>
    </source>
</evidence>
<dbReference type="InterPro" id="IPR030895">
    <property type="entry name" value="T5SS_PEPC_rpt"/>
</dbReference>
<protein>
    <recommendedName>
        <fullName evidence="3">Autotransporter domain-containing protein</fullName>
    </recommendedName>
</protein>
<dbReference type="NCBIfam" id="TIGR02601">
    <property type="entry name" value="autotrns_rpt"/>
    <property type="match status" value="1"/>
</dbReference>
<dbReference type="PRINTS" id="PR01484">
    <property type="entry name" value="PRTACTNFAMLY"/>
</dbReference>